<dbReference type="Proteomes" id="UP001200470">
    <property type="component" value="Unassembled WGS sequence"/>
</dbReference>
<dbReference type="SUPFAM" id="SSF50331">
    <property type="entry name" value="MOP-like"/>
    <property type="match status" value="2"/>
</dbReference>
<keyword evidence="3 7" id="KW-0547">Nucleotide-binding</keyword>
<dbReference type="InterPro" id="IPR017879">
    <property type="entry name" value="PotA_ATP-bd"/>
</dbReference>
<organism evidence="9 10">
    <name type="scientific">Xylanibacter brevis</name>
    <dbReference type="NCBI Taxonomy" id="83231"/>
    <lineage>
        <taxon>Bacteria</taxon>
        <taxon>Pseudomonadati</taxon>
        <taxon>Bacteroidota</taxon>
        <taxon>Bacteroidia</taxon>
        <taxon>Bacteroidales</taxon>
        <taxon>Prevotellaceae</taxon>
        <taxon>Xylanibacter</taxon>
    </lineage>
</organism>
<comment type="function">
    <text evidence="7">Part of the ABC transporter complex PotABCD involved in spermidine/putrescine import. Responsible for energy coupling to the transport system.</text>
</comment>
<dbReference type="Pfam" id="PF08402">
    <property type="entry name" value="TOBE_2"/>
    <property type="match status" value="1"/>
</dbReference>
<dbReference type="RefSeq" id="WP_094446520.1">
    <property type="nucleotide sequence ID" value="NZ_JADYTN010000027.1"/>
</dbReference>
<evidence type="ECO:0000256" key="6">
    <source>
        <dbReference type="ARBA" id="ARBA00023136"/>
    </source>
</evidence>
<feature type="domain" description="ABC transporter" evidence="8">
    <location>
        <begin position="9"/>
        <end position="239"/>
    </location>
</feature>
<comment type="catalytic activity">
    <reaction evidence="7">
        <text>ATP + H2O + polyamine-[polyamine-binding protein]Side 1 = ADP + phosphate + polyamineSide 2 + [polyamine-binding protein]Side 1.</text>
        <dbReference type="EC" id="7.6.2.11"/>
    </reaction>
</comment>
<dbReference type="SUPFAM" id="SSF52540">
    <property type="entry name" value="P-loop containing nucleoside triphosphate hydrolases"/>
    <property type="match status" value="1"/>
</dbReference>
<protein>
    <recommendedName>
        <fullName evidence="7">Spermidine/putrescine import ATP-binding protein PotA</fullName>
        <ecNumber evidence="7">7.6.2.11</ecNumber>
    </recommendedName>
</protein>
<proteinExistence type="inferred from homology"/>
<evidence type="ECO:0000256" key="5">
    <source>
        <dbReference type="ARBA" id="ARBA00022967"/>
    </source>
</evidence>
<keyword evidence="2 7" id="KW-1003">Cell membrane</keyword>
<name>A0ABS9CIJ1_9BACT</name>
<evidence type="ECO:0000256" key="3">
    <source>
        <dbReference type="ARBA" id="ARBA00022741"/>
    </source>
</evidence>
<dbReference type="CDD" id="cd03300">
    <property type="entry name" value="ABC_PotA_N"/>
    <property type="match status" value="1"/>
</dbReference>
<keyword evidence="4 7" id="KW-0067">ATP-binding</keyword>
<dbReference type="EMBL" id="JADYTN010000027">
    <property type="protein sequence ID" value="MCF2564554.1"/>
    <property type="molecule type" value="Genomic_DNA"/>
</dbReference>
<dbReference type="InterPro" id="IPR050093">
    <property type="entry name" value="ABC_SmlMolc_Importer"/>
</dbReference>
<dbReference type="InterPro" id="IPR008995">
    <property type="entry name" value="Mo/tungstate-bd_C_term_dom"/>
</dbReference>
<keyword evidence="6 7" id="KW-0472">Membrane</keyword>
<evidence type="ECO:0000259" key="8">
    <source>
        <dbReference type="PROSITE" id="PS50893"/>
    </source>
</evidence>
<gene>
    <name evidence="7" type="primary">potA</name>
    <name evidence="9" type="ORF">I6E12_10600</name>
</gene>
<keyword evidence="1 7" id="KW-0813">Transport</keyword>
<dbReference type="GO" id="GO:0005524">
    <property type="term" value="F:ATP binding"/>
    <property type="evidence" value="ECO:0007669"/>
    <property type="project" value="UniProtKB-KW"/>
</dbReference>
<evidence type="ECO:0000256" key="1">
    <source>
        <dbReference type="ARBA" id="ARBA00022448"/>
    </source>
</evidence>
<keyword evidence="10" id="KW-1185">Reference proteome</keyword>
<dbReference type="EC" id="7.6.2.11" evidence="7"/>
<dbReference type="SMART" id="SM00382">
    <property type="entry name" value="AAA"/>
    <property type="match status" value="1"/>
</dbReference>
<dbReference type="InterPro" id="IPR003593">
    <property type="entry name" value="AAA+_ATPase"/>
</dbReference>
<dbReference type="InterPro" id="IPR017871">
    <property type="entry name" value="ABC_transporter-like_CS"/>
</dbReference>
<keyword evidence="5 7" id="KW-1278">Translocase</keyword>
<evidence type="ECO:0000313" key="10">
    <source>
        <dbReference type="Proteomes" id="UP001200470"/>
    </source>
</evidence>
<dbReference type="PROSITE" id="PS00211">
    <property type="entry name" value="ABC_TRANSPORTER_1"/>
    <property type="match status" value="1"/>
</dbReference>
<comment type="similarity">
    <text evidence="7">Belongs to the ABC transporter superfamily. Spermidine/putrescine importer (TC 3.A.1.11.1) family.</text>
</comment>
<dbReference type="NCBIfam" id="TIGR01187">
    <property type="entry name" value="potA"/>
    <property type="match status" value="1"/>
</dbReference>
<accession>A0ABS9CIJ1</accession>
<dbReference type="InterPro" id="IPR005893">
    <property type="entry name" value="PotA-like"/>
</dbReference>
<dbReference type="Pfam" id="PF00005">
    <property type="entry name" value="ABC_tran"/>
    <property type="match status" value="1"/>
</dbReference>
<dbReference type="PROSITE" id="PS50893">
    <property type="entry name" value="ABC_TRANSPORTER_2"/>
    <property type="match status" value="1"/>
</dbReference>
<dbReference type="Gene3D" id="3.40.50.300">
    <property type="entry name" value="P-loop containing nucleotide triphosphate hydrolases"/>
    <property type="match status" value="1"/>
</dbReference>
<dbReference type="PANTHER" id="PTHR42781:SF4">
    <property type="entry name" value="SPERMIDINE_PUTRESCINE IMPORT ATP-BINDING PROTEIN POTA"/>
    <property type="match status" value="1"/>
</dbReference>
<comment type="subunit">
    <text evidence="7">The complex is composed of two ATP-binding proteins (PotA), two transmembrane proteins (PotB and PotC) and a solute-binding protein (PotD).</text>
</comment>
<dbReference type="InterPro" id="IPR003439">
    <property type="entry name" value="ABC_transporter-like_ATP-bd"/>
</dbReference>
<dbReference type="InterPro" id="IPR027417">
    <property type="entry name" value="P-loop_NTPase"/>
</dbReference>
<comment type="caution">
    <text evidence="9">The sequence shown here is derived from an EMBL/GenBank/DDBJ whole genome shotgun (WGS) entry which is preliminary data.</text>
</comment>
<dbReference type="PANTHER" id="PTHR42781">
    <property type="entry name" value="SPERMIDINE/PUTRESCINE IMPORT ATP-BINDING PROTEIN POTA"/>
    <property type="match status" value="1"/>
</dbReference>
<evidence type="ECO:0000256" key="7">
    <source>
        <dbReference type="RuleBase" id="RU364083"/>
    </source>
</evidence>
<evidence type="ECO:0000256" key="2">
    <source>
        <dbReference type="ARBA" id="ARBA00022475"/>
    </source>
</evidence>
<reference evidence="9 10" key="1">
    <citation type="submission" date="2020-12" db="EMBL/GenBank/DDBJ databases">
        <title>Whole genome sequences of gut porcine anaerobes.</title>
        <authorList>
            <person name="Kubasova T."/>
            <person name="Jahodarova E."/>
            <person name="Rychlik I."/>
        </authorList>
    </citation>
    <scope>NUCLEOTIDE SEQUENCE [LARGE SCALE GENOMIC DNA]</scope>
    <source>
        <strain evidence="9 10">An925</strain>
    </source>
</reference>
<dbReference type="InterPro" id="IPR013611">
    <property type="entry name" value="Transp-assoc_OB_typ2"/>
</dbReference>
<dbReference type="Gene3D" id="2.40.50.100">
    <property type="match status" value="1"/>
</dbReference>
<evidence type="ECO:0000256" key="4">
    <source>
        <dbReference type="ARBA" id="ARBA00022840"/>
    </source>
</evidence>
<sequence>MKETTQNIINIQHVTKRFGEKVALADINLYVRKGEFMTILGPSGCGKTTLLRLLAGFDTATEGVISFDGTDITNTPPYKRNVNTVFQKYALFPHLNVYDNIAFGLKLKNTPKAEIMPKIKAALKMVNMSDYEYRDVNSLSGGQQQRIAIARAIVNEPEVLLLDEPLAALDLKMRKDMQLELKEMHERLGITFVYVTHDQEEALTLSDRIVVMSEGEVQQIGTPTDIYNEPANAFVADFIGESNILDGTMRHDCLVTVAEKDIACVDKGFLIDEQVDVVIRPEDVEMTTNTAEAQFVGQVTSSIFKGVHYEMLVVTDNGYELLVQNYKHFEVGQTVGMNITPDNIHIMRKDCTANIYRAKVNAPDVVEFLGQEFRLSLPERLQNAYAIDVKVAFDAVELFDNEQDGTFTGDICFILYKGNHYHLTIDTDWGEKLYVDTQDVWDLGDHVGITIQKVECGEMKYEAVP</sequence>
<evidence type="ECO:0000313" key="9">
    <source>
        <dbReference type="EMBL" id="MCF2564554.1"/>
    </source>
</evidence>